<accession>A0A1X6MKA5</accession>
<keyword evidence="2" id="KW-1185">Reference proteome</keyword>
<dbReference type="OrthoDB" id="2693411at2759"/>
<evidence type="ECO:0000313" key="2">
    <source>
        <dbReference type="Proteomes" id="UP000194127"/>
    </source>
</evidence>
<gene>
    <name evidence="1" type="ORF">POSPLADRAFT_1160065</name>
</gene>
<dbReference type="GeneID" id="36332444"/>
<dbReference type="STRING" id="670580.A0A1X6MKA5"/>
<dbReference type="Proteomes" id="UP000194127">
    <property type="component" value="Unassembled WGS sequence"/>
</dbReference>
<organism evidence="1 2">
    <name type="scientific">Postia placenta MAD-698-R-SB12</name>
    <dbReference type="NCBI Taxonomy" id="670580"/>
    <lineage>
        <taxon>Eukaryota</taxon>
        <taxon>Fungi</taxon>
        <taxon>Dikarya</taxon>
        <taxon>Basidiomycota</taxon>
        <taxon>Agaricomycotina</taxon>
        <taxon>Agaricomycetes</taxon>
        <taxon>Polyporales</taxon>
        <taxon>Adustoporiaceae</taxon>
        <taxon>Rhodonia</taxon>
    </lineage>
</organism>
<evidence type="ECO:0000313" key="1">
    <source>
        <dbReference type="EMBL" id="OSX56473.1"/>
    </source>
</evidence>
<dbReference type="AlphaFoldDB" id="A0A1X6MKA5"/>
<proteinExistence type="predicted"/>
<sequence length="314" mass="35422">MTNAIVPNIAAAKAADRCTMLSRRGLRLKEEGVAEFKLTPLFFSSACCVIEQKASIEESTNLTIAQNFPVFLDHQKTSMVGDFWNIVLFVWFKSWPEEKALFGQDHGELSLDQCVQVDKKIKNWFNNEVVKGHHTQSIKSMEAVFASLLHPKGTCAKQWSEIFSNLYYDKKIMPVVQAEVAAHVKEPMHAEMIKIIHTKTHPVFKEAEDNIKEEVEVIYQAGLAFVCLQCLQRVQDCLLAFLKYTFNTVAHLMGWHGTVIFGGPSPKAGSKLESIFLVGKTPSGVNFGQSYEQWEAILANYAGYLKEAFHKFPI</sequence>
<name>A0A1X6MKA5_9APHY</name>
<dbReference type="EMBL" id="KZ110613">
    <property type="protein sequence ID" value="OSX56473.1"/>
    <property type="molecule type" value="Genomic_DNA"/>
</dbReference>
<dbReference type="RefSeq" id="XP_024333267.1">
    <property type="nucleotide sequence ID" value="XM_024487495.1"/>
</dbReference>
<reference evidence="1 2" key="1">
    <citation type="submission" date="2017-04" db="EMBL/GenBank/DDBJ databases">
        <title>Genome Sequence of the Model Brown-Rot Fungus Postia placenta SB12.</title>
        <authorList>
            <consortium name="DOE Joint Genome Institute"/>
            <person name="Gaskell J."/>
            <person name="Kersten P."/>
            <person name="Larrondo L.F."/>
            <person name="Canessa P."/>
            <person name="Martinez D."/>
            <person name="Hibbett D."/>
            <person name="Schmoll M."/>
            <person name="Kubicek C.P."/>
            <person name="Martinez A.T."/>
            <person name="Yadav J."/>
            <person name="Master E."/>
            <person name="Magnuson J.K."/>
            <person name="James T."/>
            <person name="Yaver D."/>
            <person name="Berka R."/>
            <person name="Labutti K."/>
            <person name="Lipzen A."/>
            <person name="Aerts A."/>
            <person name="Barry K."/>
            <person name="Henrissat B."/>
            <person name="Blanchette R."/>
            <person name="Grigoriev I."/>
            <person name="Cullen D."/>
        </authorList>
    </citation>
    <scope>NUCLEOTIDE SEQUENCE [LARGE SCALE GENOMIC DNA]</scope>
    <source>
        <strain evidence="1 2">MAD-698-R-SB12</strain>
    </source>
</reference>
<protein>
    <submittedName>
        <fullName evidence="1">Uncharacterized protein</fullName>
    </submittedName>
</protein>